<dbReference type="Pfam" id="PF00149">
    <property type="entry name" value="Metallophos"/>
    <property type="match status" value="1"/>
</dbReference>
<evidence type="ECO:0000313" key="4">
    <source>
        <dbReference type="EMBL" id="GFS22928.1"/>
    </source>
</evidence>
<evidence type="ECO:0000259" key="2">
    <source>
        <dbReference type="Pfam" id="PF00149"/>
    </source>
</evidence>
<reference evidence="4 5" key="1">
    <citation type="journal article" date="2021" name="Elife">
        <title>Chloroplast acquisition without the gene transfer in kleptoplastic sea slugs, Plakobranchus ocellatus.</title>
        <authorList>
            <person name="Maeda T."/>
            <person name="Takahashi S."/>
            <person name="Yoshida T."/>
            <person name="Shimamura S."/>
            <person name="Takaki Y."/>
            <person name="Nagai Y."/>
            <person name="Toyoda A."/>
            <person name="Suzuki Y."/>
            <person name="Arimoto A."/>
            <person name="Ishii H."/>
            <person name="Satoh N."/>
            <person name="Nishiyama T."/>
            <person name="Hasebe M."/>
            <person name="Maruyama T."/>
            <person name="Minagawa J."/>
            <person name="Obokata J."/>
            <person name="Shigenobu S."/>
        </authorList>
    </citation>
    <scope>NUCLEOTIDE SEQUENCE [LARGE SCALE GENOMIC DNA]</scope>
</reference>
<dbReference type="EMBL" id="BMAT01003285">
    <property type="protein sequence ID" value="GFS22928.1"/>
    <property type="molecule type" value="Genomic_DNA"/>
</dbReference>
<keyword evidence="5" id="KW-1185">Reference proteome</keyword>
<dbReference type="Pfam" id="PF24384">
    <property type="entry name" value="Ig_TMM62"/>
    <property type="match status" value="1"/>
</dbReference>
<feature type="domain" description="Calcineurin-like phosphoesterase" evidence="2">
    <location>
        <begin position="60"/>
        <end position="162"/>
    </location>
</feature>
<dbReference type="Proteomes" id="UP000762676">
    <property type="component" value="Unassembled WGS sequence"/>
</dbReference>
<keyword evidence="1" id="KW-1133">Transmembrane helix</keyword>
<proteinExistence type="predicted"/>
<feature type="transmembrane region" description="Helical" evidence="1">
    <location>
        <begin position="489"/>
        <end position="511"/>
    </location>
</feature>
<organism evidence="4 5">
    <name type="scientific">Elysia marginata</name>
    <dbReference type="NCBI Taxonomy" id="1093978"/>
    <lineage>
        <taxon>Eukaryota</taxon>
        <taxon>Metazoa</taxon>
        <taxon>Spiralia</taxon>
        <taxon>Lophotrochozoa</taxon>
        <taxon>Mollusca</taxon>
        <taxon>Gastropoda</taxon>
        <taxon>Heterobranchia</taxon>
        <taxon>Euthyneura</taxon>
        <taxon>Panpulmonata</taxon>
        <taxon>Sacoglossa</taxon>
        <taxon>Placobranchoidea</taxon>
        <taxon>Plakobranchidae</taxon>
        <taxon>Elysia</taxon>
    </lineage>
</organism>
<dbReference type="PANTHER" id="PTHR14795">
    <property type="entry name" value="HELICASE RELATED"/>
    <property type="match status" value="1"/>
</dbReference>
<dbReference type="InterPro" id="IPR029052">
    <property type="entry name" value="Metallo-depent_PP-like"/>
</dbReference>
<evidence type="ECO:0000259" key="3">
    <source>
        <dbReference type="Pfam" id="PF24384"/>
    </source>
</evidence>
<evidence type="ECO:0000313" key="5">
    <source>
        <dbReference type="Proteomes" id="UP000762676"/>
    </source>
</evidence>
<dbReference type="AlphaFoldDB" id="A0AAV4JMJ6"/>
<keyword evidence="1 4" id="KW-0812">Transmembrane</keyword>
<feature type="transmembrane region" description="Helical" evidence="1">
    <location>
        <begin position="396"/>
        <end position="416"/>
    </location>
</feature>
<dbReference type="PANTHER" id="PTHR14795:SF0">
    <property type="entry name" value="TRANSMEMBRANE PROTEIN 62"/>
    <property type="match status" value="1"/>
</dbReference>
<name>A0AAV4JMJ6_9GAST</name>
<gene>
    <name evidence="4" type="ORF">ElyMa_001627500</name>
</gene>
<accession>A0AAV4JMJ6</accession>
<evidence type="ECO:0000256" key="1">
    <source>
        <dbReference type="SAM" id="Phobius"/>
    </source>
</evidence>
<sequence length="524" mass="59948">MRRVGLLVLGITIVMSFGISELLLALDSNPGSMETRNKQRIVRNPELWPKMDENFKNIFWIVQISDVHISLFRDLARGPDLIRLCEEYIKLINPETVIVTGDLTDAKIQDSIDTMQIKDEWITYQNIVEKCSAMVKGKWVDIRGNHDCFDVNDYTSRNNFYRGSIMYLCGHLHTLGDLVPRMYAKHKTGQLELELGDWKDNRVFRVIAFDNDLVSFTDVKLGQWPIILITNPKDNQFLSPSVEPVEMIYFSTHIRILVFSPVDIKHVSAHVDGQYQGKAKQAKENSPLYVIEWNPKQFAKGTHKITVTVVTMDKNTAFAHQYFSVDGQESGFSLMPRLLLMLNIYTVAKGLFGLMVFAYVTAFTVLRQCSNIRPYLSHRGYWPHLFLNSLLMRTWLASRVTSICSLLVGSVVYLAFGPWFAGYLLTDHYLTFTIPLTLIVGHILDQRRNNSSKFPLRQHILFVMFTLVFYYFLIFLASGEFVRAYGKMAFLVGPLRTGNLVLLPLAVCLALKADVKVAPIISTF</sequence>
<comment type="caution">
    <text evidence="4">The sequence shown here is derived from an EMBL/GenBank/DDBJ whole genome shotgun (WGS) entry which is preliminary data.</text>
</comment>
<dbReference type="Gene3D" id="3.60.21.10">
    <property type="match status" value="1"/>
</dbReference>
<dbReference type="InterPro" id="IPR004843">
    <property type="entry name" value="Calcineurin-like_PHP"/>
</dbReference>
<dbReference type="InterPro" id="IPR056229">
    <property type="entry name" value="Ig_TMM62"/>
</dbReference>
<feature type="domain" description="TMEM62 Ig-like" evidence="3">
    <location>
        <begin position="223"/>
        <end position="328"/>
    </location>
</feature>
<keyword evidence="1" id="KW-0472">Membrane</keyword>
<protein>
    <submittedName>
        <fullName evidence="4">Transmembrane protein 62</fullName>
    </submittedName>
</protein>
<dbReference type="SUPFAM" id="SSF56300">
    <property type="entry name" value="Metallo-dependent phosphatases"/>
    <property type="match status" value="1"/>
</dbReference>
<feature type="transmembrane region" description="Helical" evidence="1">
    <location>
        <begin position="456"/>
        <end position="477"/>
    </location>
</feature>
<dbReference type="GO" id="GO:0016787">
    <property type="term" value="F:hydrolase activity"/>
    <property type="evidence" value="ECO:0007669"/>
    <property type="project" value="InterPro"/>
</dbReference>
<feature type="transmembrane region" description="Helical" evidence="1">
    <location>
        <begin position="338"/>
        <end position="366"/>
    </location>
</feature>